<dbReference type="Gene3D" id="1.20.1260.140">
    <property type="entry name" value="Alternative oxidase"/>
    <property type="match status" value="1"/>
</dbReference>
<comment type="subcellular location">
    <subcellularLocation>
        <location evidence="1">Mitochondrion inner membrane</location>
        <topology evidence="1">Multi-pass membrane protein</topology>
        <orientation evidence="1">Matrix side</orientation>
    </subcellularLocation>
</comment>
<feature type="binding site" evidence="16">
    <location>
        <position position="298"/>
    </location>
    <ligand>
        <name>Fe cation</name>
        <dbReference type="ChEBI" id="CHEBI:24875"/>
        <label>1</label>
    </ligand>
</feature>
<keyword evidence="12 16" id="KW-0408">Iron</keyword>
<evidence type="ECO:0000256" key="11">
    <source>
        <dbReference type="ARBA" id="ARBA00023002"/>
    </source>
</evidence>
<evidence type="ECO:0000256" key="7">
    <source>
        <dbReference type="ARBA" id="ARBA00022792"/>
    </source>
</evidence>
<dbReference type="Pfam" id="PF01786">
    <property type="entry name" value="AOX"/>
    <property type="match status" value="1"/>
</dbReference>
<dbReference type="CDD" id="cd01053">
    <property type="entry name" value="AOX"/>
    <property type="match status" value="1"/>
</dbReference>
<keyword evidence="9 17" id="KW-0249">Electron transport</keyword>
<feature type="binding site" evidence="16">
    <location>
        <position position="243"/>
    </location>
    <ligand>
        <name>Fe cation</name>
        <dbReference type="ChEBI" id="CHEBI:24875"/>
        <label>2</label>
    </ligand>
</feature>
<comment type="caution">
    <text evidence="19">The sequence shown here is derived from an EMBL/GenBank/DDBJ whole genome shotgun (WGS) entry which is preliminary data.</text>
</comment>
<sequence>MNPLATRAPLRAGPLPRAYAPTVMVRRSLKPTAVSGMRMSSSDSKVRGNRSISSSQKNQATNGIFLAPQAPHIRDLETAWTHPVYTYDQMRDVRVAHRSTKNWADWVALAAVRLLRWGMDTATGYRHPPKGQENVSKFVMTDKKWITRFIFLESVAGVPGMVGGTLRHLRSLRLLRRDNGWIETLLEEAYNERMHLLTFLNVARPGLFMRLMVLGAQGVFYNGFFLSYLISPRICHRFVGYLEEEAVITYTRAISDIEEGRVPEWANMPAPEIAVQYWKMPEGNRTMKDLLLYVRADEAKHREVNHTLANLNQENDPNPYAARYKDPKQPHPSKGIEHLRETGWEREEVI</sequence>
<dbReference type="PANTHER" id="PTHR31803">
    <property type="entry name" value="ALTERNATIVE OXIDASE"/>
    <property type="match status" value="1"/>
</dbReference>
<evidence type="ECO:0000256" key="4">
    <source>
        <dbReference type="ARBA" id="ARBA00022660"/>
    </source>
</evidence>
<evidence type="ECO:0000256" key="6">
    <source>
        <dbReference type="ARBA" id="ARBA00022723"/>
    </source>
</evidence>
<evidence type="ECO:0000256" key="8">
    <source>
        <dbReference type="ARBA" id="ARBA00022946"/>
    </source>
</evidence>
<feature type="binding site" evidence="16">
    <location>
        <position position="301"/>
    </location>
    <ligand>
        <name>Fe cation</name>
        <dbReference type="ChEBI" id="CHEBI:24875"/>
        <label>2</label>
    </ligand>
</feature>
<feature type="compositionally biased region" description="Basic and acidic residues" evidence="18">
    <location>
        <begin position="323"/>
        <end position="350"/>
    </location>
</feature>
<keyword evidence="7" id="KW-0999">Mitochondrion inner membrane</keyword>
<proteinExistence type="inferred from homology"/>
<keyword evidence="10" id="KW-1133">Transmembrane helix</keyword>
<dbReference type="GO" id="GO:0005743">
    <property type="term" value="C:mitochondrial inner membrane"/>
    <property type="evidence" value="ECO:0007669"/>
    <property type="project" value="UniProtKB-SubCell"/>
</dbReference>
<feature type="region of interest" description="Disordered" evidence="18">
    <location>
        <begin position="32"/>
        <end position="60"/>
    </location>
</feature>
<dbReference type="FunFam" id="1.20.1260.140:FF:000002">
    <property type="entry name" value="Alternative oxidase"/>
    <property type="match status" value="1"/>
</dbReference>
<dbReference type="InterPro" id="IPR002680">
    <property type="entry name" value="AOX"/>
</dbReference>
<keyword evidence="3" id="KW-0813">Transport</keyword>
<accession>A0A507R6Q8</accession>
<evidence type="ECO:0000256" key="13">
    <source>
        <dbReference type="ARBA" id="ARBA00023128"/>
    </source>
</evidence>
<evidence type="ECO:0000256" key="17">
    <source>
        <dbReference type="RuleBase" id="RU003779"/>
    </source>
</evidence>
<keyword evidence="11 17" id="KW-0560">Oxidoreductase</keyword>
<feature type="binding site" evidence="16">
    <location>
        <position position="153"/>
    </location>
    <ligand>
        <name>Fe cation</name>
        <dbReference type="ChEBI" id="CHEBI:24875"/>
        <label>1</label>
    </ligand>
</feature>
<dbReference type="GO" id="GO:0009916">
    <property type="term" value="F:alternative oxidase activity"/>
    <property type="evidence" value="ECO:0007669"/>
    <property type="project" value="UniProtKB-UniRule"/>
</dbReference>
<evidence type="ECO:0000256" key="15">
    <source>
        <dbReference type="ARBA" id="ARBA00025285"/>
    </source>
</evidence>
<feature type="region of interest" description="Disordered" evidence="18">
    <location>
        <begin position="311"/>
        <end position="350"/>
    </location>
</feature>
<evidence type="ECO:0000256" key="18">
    <source>
        <dbReference type="SAM" id="MobiDB-lite"/>
    </source>
</evidence>
<evidence type="ECO:0000256" key="12">
    <source>
        <dbReference type="ARBA" id="ARBA00023004"/>
    </source>
</evidence>
<evidence type="ECO:0000256" key="16">
    <source>
        <dbReference type="PIRSR" id="PIRSR005229-1"/>
    </source>
</evidence>
<keyword evidence="13" id="KW-0496">Mitochondrion</keyword>
<keyword evidence="6 16" id="KW-0479">Metal-binding</keyword>
<dbReference type="Proteomes" id="UP000319663">
    <property type="component" value="Unassembled WGS sequence"/>
</dbReference>
<evidence type="ECO:0000313" key="20">
    <source>
        <dbReference type="Proteomes" id="UP000319663"/>
    </source>
</evidence>
<dbReference type="EMBL" id="VIFY01000009">
    <property type="protein sequence ID" value="TQB76461.1"/>
    <property type="molecule type" value="Genomic_DNA"/>
</dbReference>
<evidence type="ECO:0000256" key="9">
    <source>
        <dbReference type="ARBA" id="ARBA00022982"/>
    </source>
</evidence>
<organism evidence="19 20">
    <name type="scientific">Monascus purpureus</name>
    <name type="common">Red mold</name>
    <name type="synonym">Monascus anka</name>
    <dbReference type="NCBI Taxonomy" id="5098"/>
    <lineage>
        <taxon>Eukaryota</taxon>
        <taxon>Fungi</taxon>
        <taxon>Dikarya</taxon>
        <taxon>Ascomycota</taxon>
        <taxon>Pezizomycotina</taxon>
        <taxon>Eurotiomycetes</taxon>
        <taxon>Eurotiomycetidae</taxon>
        <taxon>Eurotiales</taxon>
        <taxon>Aspergillaceae</taxon>
        <taxon>Monascus</taxon>
    </lineage>
</organism>
<gene>
    <name evidence="19" type="primary">AOX1_3</name>
    <name evidence="19" type="ORF">MPDQ_007869</name>
</gene>
<evidence type="ECO:0000256" key="3">
    <source>
        <dbReference type="ARBA" id="ARBA00022448"/>
    </source>
</evidence>
<evidence type="ECO:0000256" key="5">
    <source>
        <dbReference type="ARBA" id="ARBA00022692"/>
    </source>
</evidence>
<feature type="binding site" evidence="16">
    <location>
        <position position="192"/>
    </location>
    <ligand>
        <name>Fe cation</name>
        <dbReference type="ChEBI" id="CHEBI:24875"/>
        <label>1</label>
    </ligand>
</feature>
<dbReference type="EC" id="1.-.-.-" evidence="17"/>
<feature type="binding site" evidence="16">
    <location>
        <position position="298"/>
    </location>
    <ligand>
        <name>Fe cation</name>
        <dbReference type="ChEBI" id="CHEBI:24875"/>
        <label>2</label>
    </ligand>
</feature>
<keyword evidence="20" id="KW-1185">Reference proteome</keyword>
<reference evidence="19 20" key="1">
    <citation type="submission" date="2019-06" db="EMBL/GenBank/DDBJ databases">
        <title>Wine fermentation using esterase from Monascus purpureus.</title>
        <authorList>
            <person name="Geng C."/>
            <person name="Zhang Y."/>
        </authorList>
    </citation>
    <scope>NUCLEOTIDE SEQUENCE [LARGE SCALE GENOMIC DNA]</scope>
    <source>
        <strain evidence="19">HQ1</strain>
    </source>
</reference>
<comment type="cofactor">
    <cofactor evidence="16 17">
        <name>Fe cation</name>
        <dbReference type="ChEBI" id="CHEBI:24875"/>
    </cofactor>
    <text evidence="16 17">Binds 2 iron ions per subunit.</text>
</comment>
<dbReference type="GO" id="GO:0098803">
    <property type="term" value="C:respiratory chain complex"/>
    <property type="evidence" value="ECO:0007669"/>
    <property type="project" value="UniProtKB-UniRule"/>
</dbReference>
<dbReference type="STRING" id="5098.A0A507R6Q8"/>
<comment type="similarity">
    <text evidence="2 17">Belongs to the alternative oxidase family.</text>
</comment>
<dbReference type="GO" id="GO:0010230">
    <property type="term" value="P:alternative respiration"/>
    <property type="evidence" value="ECO:0007669"/>
    <property type="project" value="TreeGrafter"/>
</dbReference>
<evidence type="ECO:0000256" key="2">
    <source>
        <dbReference type="ARBA" id="ARBA00008388"/>
    </source>
</evidence>
<dbReference type="PIRSF" id="PIRSF005229">
    <property type="entry name" value="AOX"/>
    <property type="match status" value="1"/>
</dbReference>
<keyword evidence="8" id="KW-0809">Transit peptide</keyword>
<comment type="function">
    <text evidence="15">Catalyzes cyanide-resistant oxygen consumption. May increase respiration when the cytochrome respiratory pathway is restricted, or in response to low temperatures.</text>
</comment>
<dbReference type="AlphaFoldDB" id="A0A507R6Q8"/>
<evidence type="ECO:0000256" key="10">
    <source>
        <dbReference type="ARBA" id="ARBA00022989"/>
    </source>
</evidence>
<feature type="binding site" evidence="16">
    <location>
        <position position="192"/>
    </location>
    <ligand>
        <name>Fe cation</name>
        <dbReference type="ChEBI" id="CHEBI:24875"/>
        <label>2</label>
    </ligand>
</feature>
<evidence type="ECO:0000313" key="19">
    <source>
        <dbReference type="EMBL" id="TQB76461.1"/>
    </source>
</evidence>
<dbReference type="GO" id="GO:0046872">
    <property type="term" value="F:metal ion binding"/>
    <property type="evidence" value="ECO:0007669"/>
    <property type="project" value="UniProtKB-UniRule"/>
</dbReference>
<name>A0A507R6Q8_MONPU</name>
<feature type="binding site" evidence="16">
    <location>
        <position position="195"/>
    </location>
    <ligand>
        <name>Fe cation</name>
        <dbReference type="ChEBI" id="CHEBI:24875"/>
        <label>1</label>
    </ligand>
</feature>
<keyword evidence="5 17" id="KW-0812">Transmembrane</keyword>
<dbReference type="PANTHER" id="PTHR31803:SF3">
    <property type="entry name" value="ALTERNATIVE OXIDASE"/>
    <property type="match status" value="1"/>
</dbReference>
<evidence type="ECO:0000256" key="1">
    <source>
        <dbReference type="ARBA" id="ARBA00004292"/>
    </source>
</evidence>
<dbReference type="OrthoDB" id="16906at2759"/>
<evidence type="ECO:0000256" key="14">
    <source>
        <dbReference type="ARBA" id="ARBA00023136"/>
    </source>
</evidence>
<protein>
    <recommendedName>
        <fullName evidence="17">Alternative oxidase</fullName>
        <ecNumber evidence="17">1.-.-.-</ecNumber>
    </recommendedName>
</protein>
<keyword evidence="14 17" id="KW-0472">Membrane</keyword>
<keyword evidence="4 17" id="KW-0679">Respiratory chain</keyword>
<feature type="compositionally biased region" description="Polar residues" evidence="18">
    <location>
        <begin position="50"/>
        <end position="60"/>
    </location>
</feature>
<dbReference type="InterPro" id="IPR038659">
    <property type="entry name" value="AOX_sf"/>
</dbReference>